<keyword evidence="13" id="KW-1185">Reference proteome</keyword>
<feature type="transmembrane region" description="Helical" evidence="11">
    <location>
        <begin position="7"/>
        <end position="25"/>
    </location>
</feature>
<comment type="caution">
    <text evidence="12">The sequence shown here is derived from an EMBL/GenBank/DDBJ whole genome shotgun (WGS) entry which is preliminary data.</text>
</comment>
<evidence type="ECO:0000256" key="3">
    <source>
        <dbReference type="ARBA" id="ARBA00022692"/>
    </source>
</evidence>
<protein>
    <submittedName>
        <fullName evidence="12">Uncharacterized protein</fullName>
    </submittedName>
</protein>
<evidence type="ECO:0000256" key="1">
    <source>
        <dbReference type="ARBA" id="ARBA00004434"/>
    </source>
</evidence>
<feature type="region of interest" description="Disordered" evidence="10">
    <location>
        <begin position="58"/>
        <end position="87"/>
    </location>
</feature>
<dbReference type="Proteomes" id="UP000736335">
    <property type="component" value="Unassembled WGS sequence"/>
</dbReference>
<evidence type="ECO:0000256" key="10">
    <source>
        <dbReference type="SAM" id="MobiDB-lite"/>
    </source>
</evidence>
<comment type="subcellular location">
    <subcellularLocation>
        <location evidence="1">Mitochondrion inner membrane</location>
        <topology evidence="1">Single-pass membrane protein</topology>
    </subcellularLocation>
</comment>
<keyword evidence="7 11" id="KW-0472">Membrane</keyword>
<accession>A0A9P6LC52</accession>
<evidence type="ECO:0000313" key="13">
    <source>
        <dbReference type="Proteomes" id="UP000736335"/>
    </source>
</evidence>
<evidence type="ECO:0000256" key="11">
    <source>
        <dbReference type="SAM" id="Phobius"/>
    </source>
</evidence>
<reference evidence="12" key="2">
    <citation type="submission" date="2020-11" db="EMBL/GenBank/DDBJ databases">
        <authorList>
            <consortium name="DOE Joint Genome Institute"/>
            <person name="Kuo A."/>
            <person name="Miyauchi S."/>
            <person name="Kiss E."/>
            <person name="Drula E."/>
            <person name="Kohler A."/>
            <person name="Sanchez-Garcia M."/>
            <person name="Andreopoulos B."/>
            <person name="Barry K.W."/>
            <person name="Bonito G."/>
            <person name="Buee M."/>
            <person name="Carver A."/>
            <person name="Chen C."/>
            <person name="Cichocki N."/>
            <person name="Clum A."/>
            <person name="Culley D."/>
            <person name="Crous P.W."/>
            <person name="Fauchery L."/>
            <person name="Girlanda M."/>
            <person name="Hayes R."/>
            <person name="Keri Z."/>
            <person name="Labutti K."/>
            <person name="Lipzen A."/>
            <person name="Lombard V."/>
            <person name="Magnuson J."/>
            <person name="Maillard F."/>
            <person name="Morin E."/>
            <person name="Murat C."/>
            <person name="Nolan M."/>
            <person name="Ohm R."/>
            <person name="Pangilinan J."/>
            <person name="Pereira M."/>
            <person name="Perotto S."/>
            <person name="Peter M."/>
            <person name="Riley R."/>
            <person name="Sitrit Y."/>
            <person name="Stielow B."/>
            <person name="Szollosi G."/>
            <person name="Zifcakova L."/>
            <person name="Stursova M."/>
            <person name="Spatafora J.W."/>
            <person name="Tedersoo L."/>
            <person name="Vaario L.-M."/>
            <person name="Yamada A."/>
            <person name="Yan M."/>
            <person name="Wang P."/>
            <person name="Xu J."/>
            <person name="Bruns T."/>
            <person name="Baldrian P."/>
            <person name="Vilgalys R."/>
            <person name="Henrissat B."/>
            <person name="Grigoriev I.V."/>
            <person name="Hibbett D."/>
            <person name="Nagy L.G."/>
            <person name="Martin F.M."/>
        </authorList>
    </citation>
    <scope>NUCLEOTIDE SEQUENCE</scope>
    <source>
        <strain evidence="12">UH-Tt-Lm1</strain>
    </source>
</reference>
<evidence type="ECO:0000256" key="8">
    <source>
        <dbReference type="ARBA" id="ARBA00023186"/>
    </source>
</evidence>
<evidence type="ECO:0000256" key="2">
    <source>
        <dbReference type="ARBA" id="ARBA00006780"/>
    </source>
</evidence>
<keyword evidence="5 11" id="KW-1133">Transmembrane helix</keyword>
<keyword evidence="8" id="KW-0143">Chaperone</keyword>
<name>A0A9P6LC52_9AGAM</name>
<reference evidence="12" key="1">
    <citation type="journal article" date="2020" name="Nat. Commun.">
        <title>Large-scale genome sequencing of mycorrhizal fungi provides insights into the early evolution of symbiotic traits.</title>
        <authorList>
            <person name="Miyauchi S."/>
            <person name="Kiss E."/>
            <person name="Kuo A."/>
            <person name="Drula E."/>
            <person name="Kohler A."/>
            <person name="Sanchez-Garcia M."/>
            <person name="Morin E."/>
            <person name="Andreopoulos B."/>
            <person name="Barry K.W."/>
            <person name="Bonito G."/>
            <person name="Buee M."/>
            <person name="Carver A."/>
            <person name="Chen C."/>
            <person name="Cichocki N."/>
            <person name="Clum A."/>
            <person name="Culley D."/>
            <person name="Crous P.W."/>
            <person name="Fauchery L."/>
            <person name="Girlanda M."/>
            <person name="Hayes R.D."/>
            <person name="Keri Z."/>
            <person name="LaButti K."/>
            <person name="Lipzen A."/>
            <person name="Lombard V."/>
            <person name="Magnuson J."/>
            <person name="Maillard F."/>
            <person name="Murat C."/>
            <person name="Nolan M."/>
            <person name="Ohm R.A."/>
            <person name="Pangilinan J."/>
            <person name="Pereira M.F."/>
            <person name="Perotto S."/>
            <person name="Peter M."/>
            <person name="Pfister S."/>
            <person name="Riley R."/>
            <person name="Sitrit Y."/>
            <person name="Stielow J.B."/>
            <person name="Szollosi G."/>
            <person name="Zifcakova L."/>
            <person name="Stursova M."/>
            <person name="Spatafora J.W."/>
            <person name="Tedersoo L."/>
            <person name="Vaario L.M."/>
            <person name="Yamada A."/>
            <person name="Yan M."/>
            <person name="Wang P."/>
            <person name="Xu J."/>
            <person name="Bruns T."/>
            <person name="Baldrian P."/>
            <person name="Vilgalys R."/>
            <person name="Dunand C."/>
            <person name="Henrissat B."/>
            <person name="Grigoriev I.V."/>
            <person name="Hibbett D."/>
            <person name="Nagy L.G."/>
            <person name="Martin F.M."/>
        </authorList>
    </citation>
    <scope>NUCLEOTIDE SEQUENCE</scope>
    <source>
        <strain evidence="12">UH-Tt-Lm1</strain>
    </source>
</reference>
<dbReference type="AlphaFoldDB" id="A0A9P6LC52"/>
<keyword evidence="4" id="KW-0999">Mitochondrion inner membrane</keyword>
<dbReference type="OrthoDB" id="5576752at2759"/>
<dbReference type="EMBL" id="WIUZ02000001">
    <property type="protein sequence ID" value="KAF9792449.1"/>
    <property type="molecule type" value="Genomic_DNA"/>
</dbReference>
<keyword evidence="3 11" id="KW-0812">Transmembrane</keyword>
<organism evidence="12 13">
    <name type="scientific">Thelephora terrestris</name>
    <dbReference type="NCBI Taxonomy" id="56493"/>
    <lineage>
        <taxon>Eukaryota</taxon>
        <taxon>Fungi</taxon>
        <taxon>Dikarya</taxon>
        <taxon>Basidiomycota</taxon>
        <taxon>Agaricomycotina</taxon>
        <taxon>Agaricomycetes</taxon>
        <taxon>Thelephorales</taxon>
        <taxon>Thelephoraceae</taxon>
        <taxon>Thelephora</taxon>
    </lineage>
</organism>
<sequence length="87" mass="9552">MSRGFPLVRIVVFGTGIMAFGYGLMKITVPTPEQTYGALAPDLKKQVDAARAARLARQNMTAEQLESQMNDPDSQKPIWSNSRPPTS</sequence>
<evidence type="ECO:0000256" key="7">
    <source>
        <dbReference type="ARBA" id="ARBA00023136"/>
    </source>
</evidence>
<keyword evidence="6" id="KW-0496">Mitochondrion</keyword>
<evidence type="ECO:0000256" key="4">
    <source>
        <dbReference type="ARBA" id="ARBA00022792"/>
    </source>
</evidence>
<dbReference type="InterPro" id="IPR012420">
    <property type="entry name" value="Cbp4"/>
</dbReference>
<dbReference type="Pfam" id="PF07960">
    <property type="entry name" value="CBP4"/>
    <property type="match status" value="1"/>
</dbReference>
<comment type="similarity">
    <text evidence="2">Belongs to the CBP4 family.</text>
</comment>
<comment type="function">
    <text evidence="9">Essential for the assembly of ubiquinol-cytochrome c reductase. It has a direct effect on the correct occurrence of the Rieske protein, core 4, core 5 and apocytochrome b.</text>
</comment>
<evidence type="ECO:0000256" key="5">
    <source>
        <dbReference type="ARBA" id="ARBA00022989"/>
    </source>
</evidence>
<evidence type="ECO:0000256" key="9">
    <source>
        <dbReference type="ARBA" id="ARBA00025413"/>
    </source>
</evidence>
<gene>
    <name evidence="12" type="ORF">BJ322DRAFT_46952</name>
</gene>
<evidence type="ECO:0000256" key="6">
    <source>
        <dbReference type="ARBA" id="ARBA00023128"/>
    </source>
</evidence>
<proteinExistence type="inferred from homology"/>
<dbReference type="GO" id="GO:0005743">
    <property type="term" value="C:mitochondrial inner membrane"/>
    <property type="evidence" value="ECO:0007669"/>
    <property type="project" value="UniProtKB-SubCell"/>
</dbReference>
<evidence type="ECO:0000313" key="12">
    <source>
        <dbReference type="EMBL" id="KAF9792449.1"/>
    </source>
</evidence>